<evidence type="ECO:0000313" key="2">
    <source>
        <dbReference type="Proteomes" id="UP000198384"/>
    </source>
</evidence>
<dbReference type="EMBL" id="FZNT01000006">
    <property type="protein sequence ID" value="SNR60494.1"/>
    <property type="molecule type" value="Genomic_DNA"/>
</dbReference>
<dbReference type="Proteomes" id="UP000198384">
    <property type="component" value="Unassembled WGS sequence"/>
</dbReference>
<name>A0A238XQ66_9FLAO</name>
<dbReference type="AlphaFoldDB" id="A0A238XQ66"/>
<evidence type="ECO:0000313" key="1">
    <source>
        <dbReference type="EMBL" id="SNR60494.1"/>
    </source>
</evidence>
<protein>
    <submittedName>
        <fullName evidence="1">Uncharacterized protein</fullName>
    </submittedName>
</protein>
<dbReference type="RefSeq" id="WP_176461263.1">
    <property type="nucleotide sequence ID" value="NZ_FZNT01000006.1"/>
</dbReference>
<proteinExistence type="predicted"/>
<accession>A0A238XQ66</accession>
<organism evidence="1 2">
    <name type="scientific">Lutibacter agarilyticus</name>
    <dbReference type="NCBI Taxonomy" id="1109740"/>
    <lineage>
        <taxon>Bacteria</taxon>
        <taxon>Pseudomonadati</taxon>
        <taxon>Bacteroidota</taxon>
        <taxon>Flavobacteriia</taxon>
        <taxon>Flavobacteriales</taxon>
        <taxon>Flavobacteriaceae</taxon>
        <taxon>Lutibacter</taxon>
    </lineage>
</organism>
<gene>
    <name evidence="1" type="ORF">SAMN06265371_106199</name>
</gene>
<sequence length="49" mass="5982">MTREEAENKLYLLWEDGEIPSNFTTEHTEYERAVRLMMKTGEFDETEFY</sequence>
<keyword evidence="2" id="KW-1185">Reference proteome</keyword>
<reference evidence="1 2" key="1">
    <citation type="submission" date="2017-06" db="EMBL/GenBank/DDBJ databases">
        <authorList>
            <person name="Kim H.J."/>
            <person name="Triplett B.A."/>
        </authorList>
    </citation>
    <scope>NUCLEOTIDE SEQUENCE [LARGE SCALE GENOMIC DNA]</scope>
    <source>
        <strain evidence="1 2">DSM 29150</strain>
    </source>
</reference>